<dbReference type="InterPro" id="IPR001810">
    <property type="entry name" value="F-box_dom"/>
</dbReference>
<dbReference type="EMBL" id="MU151057">
    <property type="protein sequence ID" value="KAF9453914.1"/>
    <property type="molecule type" value="Genomic_DNA"/>
</dbReference>
<evidence type="ECO:0000259" key="2">
    <source>
        <dbReference type="Pfam" id="PF12937"/>
    </source>
</evidence>
<feature type="repeat" description="RCC1" evidence="1">
    <location>
        <begin position="390"/>
        <end position="441"/>
    </location>
</feature>
<feature type="repeat" description="RCC1" evidence="1">
    <location>
        <begin position="136"/>
        <end position="191"/>
    </location>
</feature>
<dbReference type="PRINTS" id="PR00633">
    <property type="entry name" value="RCCNDNSATION"/>
</dbReference>
<dbReference type="AlphaFoldDB" id="A0A9P5XNN7"/>
<feature type="domain" description="F-box" evidence="2">
    <location>
        <begin position="8"/>
        <end position="52"/>
    </location>
</feature>
<dbReference type="PANTHER" id="PTHR45982">
    <property type="entry name" value="REGULATOR OF CHROMOSOME CONDENSATION"/>
    <property type="match status" value="1"/>
</dbReference>
<sequence>MPSAKLTLSDLPLEVLLDNLFPILPTADLLRLATTSKGFSSLGSDESLWRRKLRDDFNFDGAGTARRAGWKFIYRGLSKPRVFVWGERSHGRLGLNRFPKHAKDGVPFPMQLSTPGASIIKLIAGGMSFHALDTQGNVHVWGALHGLSYALVNDGYSRKEKVAKTPLKLRLPNPVRSISCGRLHSSALDNKNKIWTFVNWGRPFELASPLLSQPDSEPIQIECGWSFSSALLKNGEVLVWWPTTGSLAEIIRAEGDRLDNQSIGQAQAVDGVIPCHTWTVTLDPVLLPSLPPLPDITNAEEEFKKNPPRLIEVGGMEDQLVGLTNYGHVLKYNGLHNEQATTSDWHYLPEFSELSRVRQLPEFSDGEGVDKIAPPESLKITHVSAHFRHFFAYSTGASSVVLQGESTTASSSKPKVISELQNKDVISVVLGDYHNAALTANGKLYTWGQFSNGALGLGDPLMLPLGAPGGFNDENQLLRARDRGHGTPPDVAVPTEVKFDHGRKAAKDRFCFDVTAAGWHTGALVIDLEDENEEEEGIEWESEEELRSGFSHDHWQSPPIIPLRGTAPAFRIGFAGRGRGRGHYGRGGPPSA</sequence>
<dbReference type="PANTHER" id="PTHR45982:SF3">
    <property type="entry name" value="F-BOX PROTEIN POF9"/>
    <property type="match status" value="1"/>
</dbReference>
<feature type="repeat" description="RCC1" evidence="1">
    <location>
        <begin position="442"/>
        <end position="527"/>
    </location>
</feature>
<dbReference type="GO" id="GO:0005085">
    <property type="term" value="F:guanyl-nucleotide exchange factor activity"/>
    <property type="evidence" value="ECO:0007669"/>
    <property type="project" value="TreeGrafter"/>
</dbReference>
<dbReference type="Proteomes" id="UP000807342">
    <property type="component" value="Unassembled WGS sequence"/>
</dbReference>
<comment type="caution">
    <text evidence="3">The sequence shown here is derived from an EMBL/GenBank/DDBJ whole genome shotgun (WGS) entry which is preliminary data.</text>
</comment>
<keyword evidence="4" id="KW-1185">Reference proteome</keyword>
<dbReference type="SUPFAM" id="SSF81383">
    <property type="entry name" value="F-box domain"/>
    <property type="match status" value="1"/>
</dbReference>
<evidence type="ECO:0000313" key="4">
    <source>
        <dbReference type="Proteomes" id="UP000807342"/>
    </source>
</evidence>
<dbReference type="InterPro" id="IPR000408">
    <property type="entry name" value="Reg_chr_condens"/>
</dbReference>
<reference evidence="3" key="1">
    <citation type="submission" date="2020-11" db="EMBL/GenBank/DDBJ databases">
        <authorList>
            <consortium name="DOE Joint Genome Institute"/>
            <person name="Ahrendt S."/>
            <person name="Riley R."/>
            <person name="Andreopoulos W."/>
            <person name="Labutti K."/>
            <person name="Pangilinan J."/>
            <person name="Ruiz-Duenas F.J."/>
            <person name="Barrasa J.M."/>
            <person name="Sanchez-Garcia M."/>
            <person name="Camarero S."/>
            <person name="Miyauchi S."/>
            <person name="Serrano A."/>
            <person name="Linde D."/>
            <person name="Babiker R."/>
            <person name="Drula E."/>
            <person name="Ayuso-Fernandez I."/>
            <person name="Pacheco R."/>
            <person name="Padilla G."/>
            <person name="Ferreira P."/>
            <person name="Barriuso J."/>
            <person name="Kellner H."/>
            <person name="Castanera R."/>
            <person name="Alfaro M."/>
            <person name="Ramirez L."/>
            <person name="Pisabarro A.G."/>
            <person name="Kuo A."/>
            <person name="Tritt A."/>
            <person name="Lipzen A."/>
            <person name="He G."/>
            <person name="Yan M."/>
            <person name="Ng V."/>
            <person name="Cullen D."/>
            <person name="Martin F."/>
            <person name="Rosso M.-N."/>
            <person name="Henrissat B."/>
            <person name="Hibbett D."/>
            <person name="Martinez A.T."/>
            <person name="Grigoriev I.V."/>
        </authorList>
    </citation>
    <scope>NUCLEOTIDE SEQUENCE</scope>
    <source>
        <strain evidence="3">MF-IS2</strain>
    </source>
</reference>
<dbReference type="PROSITE" id="PS50012">
    <property type="entry name" value="RCC1_3"/>
    <property type="match status" value="4"/>
</dbReference>
<name>A0A9P5XNN7_9AGAR</name>
<feature type="repeat" description="RCC1" evidence="1">
    <location>
        <begin position="80"/>
        <end position="135"/>
    </location>
</feature>
<protein>
    <submittedName>
        <fullName evidence="3">RCC1/BLIP-II</fullName>
    </submittedName>
</protein>
<dbReference type="Pfam" id="PF12937">
    <property type="entry name" value="F-box-like"/>
    <property type="match status" value="1"/>
</dbReference>
<dbReference type="Gene3D" id="2.130.10.30">
    <property type="entry name" value="Regulator of chromosome condensation 1/beta-lactamase-inhibitor protein II"/>
    <property type="match status" value="2"/>
</dbReference>
<dbReference type="OrthoDB" id="61110at2759"/>
<accession>A0A9P5XNN7</accession>
<dbReference type="InterPro" id="IPR036047">
    <property type="entry name" value="F-box-like_dom_sf"/>
</dbReference>
<gene>
    <name evidence="3" type="ORF">P691DRAFT_657400</name>
</gene>
<proteinExistence type="predicted"/>
<dbReference type="Pfam" id="PF13540">
    <property type="entry name" value="RCC1_2"/>
    <property type="match status" value="1"/>
</dbReference>
<dbReference type="GO" id="GO:0005737">
    <property type="term" value="C:cytoplasm"/>
    <property type="evidence" value="ECO:0007669"/>
    <property type="project" value="TreeGrafter"/>
</dbReference>
<organism evidence="3 4">
    <name type="scientific">Macrolepiota fuliginosa MF-IS2</name>
    <dbReference type="NCBI Taxonomy" id="1400762"/>
    <lineage>
        <taxon>Eukaryota</taxon>
        <taxon>Fungi</taxon>
        <taxon>Dikarya</taxon>
        <taxon>Basidiomycota</taxon>
        <taxon>Agaricomycotina</taxon>
        <taxon>Agaricomycetes</taxon>
        <taxon>Agaricomycetidae</taxon>
        <taxon>Agaricales</taxon>
        <taxon>Agaricineae</taxon>
        <taxon>Agaricaceae</taxon>
        <taxon>Macrolepiota</taxon>
    </lineage>
</organism>
<evidence type="ECO:0000313" key="3">
    <source>
        <dbReference type="EMBL" id="KAF9453914.1"/>
    </source>
</evidence>
<evidence type="ECO:0000256" key="1">
    <source>
        <dbReference type="PROSITE-ProRule" id="PRU00235"/>
    </source>
</evidence>
<dbReference type="InterPro" id="IPR051553">
    <property type="entry name" value="Ran_GTPase-activating"/>
</dbReference>
<dbReference type="InterPro" id="IPR009091">
    <property type="entry name" value="RCC1/BLIP-II"/>
</dbReference>
<dbReference type="SUPFAM" id="SSF50985">
    <property type="entry name" value="RCC1/BLIP-II"/>
    <property type="match status" value="1"/>
</dbReference>
<dbReference type="Gene3D" id="1.20.1280.50">
    <property type="match status" value="1"/>
</dbReference>